<dbReference type="GO" id="GO:0006508">
    <property type="term" value="P:proteolysis"/>
    <property type="evidence" value="ECO:0007669"/>
    <property type="project" value="InterPro"/>
</dbReference>
<evidence type="ECO:0000313" key="4">
    <source>
        <dbReference type="Proteomes" id="UP000031408"/>
    </source>
</evidence>
<sequence>MFLAFCLAITVYSCSKESETTPKPQPEPNPEPQLTGKIVFSKSFGDTVGVGIYDVDKDSLSIHNLVEPALNPYYVDPKLLFDKSGYFVTVQTGNNQFGLFYASADAKEKKAIQNTELFTVVSPSPDGKKLAIAHPDANGNYQLFQADISGLNKKQLTSFTRPIGKVNVANLCWSNDGTIFFMSNVDTPRANAYSINPATGHLKKIPNSTGKSMFFTSVSKDGKKILYYHSTGTGASEVFSMNVDGSGTRQLTNFGRLTGDAAWSPDGNYVVFSSDFESPKESGYDNLYIITSDGTPVRKITNNTSGYLWYADWK</sequence>
<dbReference type="Gene3D" id="2.120.10.60">
    <property type="entry name" value="Tricorn protease N-terminal domain"/>
    <property type="match status" value="1"/>
</dbReference>
<proteinExistence type="inferred from homology"/>
<reference evidence="3 4" key="1">
    <citation type="submission" date="2014-11" db="EMBL/GenBank/DDBJ databases">
        <title>Genome sequence of Flavihumibacter solisilvae 3-3.</title>
        <authorList>
            <person name="Zhou G."/>
            <person name="Li M."/>
            <person name="Wang G."/>
        </authorList>
    </citation>
    <scope>NUCLEOTIDE SEQUENCE [LARGE SCALE GENOMIC DNA]</scope>
    <source>
        <strain evidence="3 4">3-3</strain>
    </source>
</reference>
<keyword evidence="4" id="KW-1185">Reference proteome</keyword>
<dbReference type="Pfam" id="PF00930">
    <property type="entry name" value="DPPIV_N"/>
    <property type="match status" value="1"/>
</dbReference>
<name>A0A0C1L544_9BACT</name>
<comment type="caution">
    <text evidence="3">The sequence shown here is derived from an EMBL/GenBank/DDBJ whole genome shotgun (WGS) entry which is preliminary data.</text>
</comment>
<dbReference type="EMBL" id="JSVC01000045">
    <property type="protein sequence ID" value="KIC90748.1"/>
    <property type="molecule type" value="Genomic_DNA"/>
</dbReference>
<dbReference type="PANTHER" id="PTHR36842">
    <property type="entry name" value="PROTEIN TOLB HOMOLOG"/>
    <property type="match status" value="1"/>
</dbReference>
<dbReference type="AlphaFoldDB" id="A0A0C1L544"/>
<dbReference type="PANTHER" id="PTHR36842:SF1">
    <property type="entry name" value="PROTEIN TOLB"/>
    <property type="match status" value="1"/>
</dbReference>
<accession>A0A0C1L544</accession>
<dbReference type="InterPro" id="IPR011042">
    <property type="entry name" value="6-blade_b-propeller_TolB-like"/>
</dbReference>
<protein>
    <recommendedName>
        <fullName evidence="2">Dipeptidylpeptidase IV N-terminal domain-containing protein</fullName>
    </recommendedName>
</protein>
<feature type="domain" description="Dipeptidylpeptidase IV N-terminal" evidence="2">
    <location>
        <begin position="118"/>
        <end position="230"/>
    </location>
</feature>
<dbReference type="InterPro" id="IPR002469">
    <property type="entry name" value="Peptidase_S9B_N"/>
</dbReference>
<dbReference type="SUPFAM" id="SSF82171">
    <property type="entry name" value="DPP6 N-terminal domain-like"/>
    <property type="match status" value="1"/>
</dbReference>
<dbReference type="Proteomes" id="UP000031408">
    <property type="component" value="Unassembled WGS sequence"/>
</dbReference>
<comment type="similarity">
    <text evidence="1">Belongs to the TolB family.</text>
</comment>
<dbReference type="Pfam" id="PF07676">
    <property type="entry name" value="PD40"/>
    <property type="match status" value="1"/>
</dbReference>
<evidence type="ECO:0000313" key="3">
    <source>
        <dbReference type="EMBL" id="KIC90748.1"/>
    </source>
</evidence>
<dbReference type="InterPro" id="IPR011659">
    <property type="entry name" value="WD40"/>
</dbReference>
<gene>
    <name evidence="3" type="ORF">OI18_22935</name>
</gene>
<organism evidence="3 4">
    <name type="scientific">Flavihumibacter solisilvae</name>
    <dbReference type="NCBI Taxonomy" id="1349421"/>
    <lineage>
        <taxon>Bacteria</taxon>
        <taxon>Pseudomonadati</taxon>
        <taxon>Bacteroidota</taxon>
        <taxon>Chitinophagia</taxon>
        <taxon>Chitinophagales</taxon>
        <taxon>Chitinophagaceae</taxon>
        <taxon>Flavihumibacter</taxon>
    </lineage>
</organism>
<dbReference type="STRING" id="1349421.OI18_22935"/>
<dbReference type="Gene3D" id="2.120.10.30">
    <property type="entry name" value="TolB, C-terminal domain"/>
    <property type="match status" value="1"/>
</dbReference>
<evidence type="ECO:0000259" key="2">
    <source>
        <dbReference type="Pfam" id="PF00930"/>
    </source>
</evidence>
<evidence type="ECO:0000256" key="1">
    <source>
        <dbReference type="ARBA" id="ARBA00009820"/>
    </source>
</evidence>